<reference evidence="1" key="1">
    <citation type="submission" date="2020-05" db="EMBL/GenBank/DDBJ databases">
        <authorList>
            <person name="Chiriac C."/>
            <person name="Salcher M."/>
            <person name="Ghai R."/>
            <person name="Kavagutti S V."/>
        </authorList>
    </citation>
    <scope>NUCLEOTIDE SEQUENCE</scope>
</reference>
<evidence type="ECO:0000313" key="1">
    <source>
        <dbReference type="EMBL" id="CAB4626070.1"/>
    </source>
</evidence>
<gene>
    <name evidence="1" type="ORF">UFOPK1951_00596</name>
</gene>
<accession>A0A6J6INH0</accession>
<sequence>MGNLQVVDRSIGESGCEVKLARVTHIFTHRNGGEVKGSELGFYSLPTENALVITTTFIYSDSPGRELTHNQMGRGAA</sequence>
<organism evidence="1">
    <name type="scientific">freshwater metagenome</name>
    <dbReference type="NCBI Taxonomy" id="449393"/>
    <lineage>
        <taxon>unclassified sequences</taxon>
        <taxon>metagenomes</taxon>
        <taxon>ecological metagenomes</taxon>
    </lineage>
</organism>
<proteinExistence type="predicted"/>
<name>A0A6J6INH0_9ZZZZ</name>
<dbReference type="AlphaFoldDB" id="A0A6J6INH0"/>
<dbReference type="EMBL" id="CAEZVH010000058">
    <property type="protein sequence ID" value="CAB4626070.1"/>
    <property type="molecule type" value="Genomic_DNA"/>
</dbReference>
<protein>
    <submittedName>
        <fullName evidence="1">Unannotated protein</fullName>
    </submittedName>
</protein>